<dbReference type="InterPro" id="IPR020845">
    <property type="entry name" value="AMP-binding_CS"/>
</dbReference>
<evidence type="ECO:0000256" key="3">
    <source>
        <dbReference type="ARBA" id="ARBA00023098"/>
    </source>
</evidence>
<dbReference type="GO" id="GO:0016020">
    <property type="term" value="C:membrane"/>
    <property type="evidence" value="ECO:0007669"/>
    <property type="project" value="TreeGrafter"/>
</dbReference>
<keyword evidence="1" id="KW-0436">Ligase</keyword>
<dbReference type="PROSITE" id="PS00455">
    <property type="entry name" value="AMP_BINDING"/>
    <property type="match status" value="1"/>
</dbReference>
<evidence type="ECO:0000256" key="5">
    <source>
        <dbReference type="SAM" id="MobiDB-lite"/>
    </source>
</evidence>
<feature type="region of interest" description="Disordered" evidence="5">
    <location>
        <begin position="208"/>
        <end position="242"/>
    </location>
</feature>
<dbReference type="EC" id="6.2.1.3" evidence="4"/>
<feature type="region of interest" description="Disordered" evidence="5">
    <location>
        <begin position="1"/>
        <end position="20"/>
    </location>
</feature>
<evidence type="ECO:0000256" key="2">
    <source>
        <dbReference type="ARBA" id="ARBA00022832"/>
    </source>
</evidence>
<dbReference type="Proteomes" id="UP000789390">
    <property type="component" value="Unassembled WGS sequence"/>
</dbReference>
<dbReference type="InterPro" id="IPR042099">
    <property type="entry name" value="ANL_N_sf"/>
</dbReference>
<keyword evidence="2" id="KW-0276">Fatty acid metabolism</keyword>
<protein>
    <recommendedName>
        <fullName evidence="4">long-chain-fatty-acid--CoA ligase</fullName>
        <ecNumber evidence="4">6.2.1.3</ecNumber>
    </recommendedName>
</protein>
<evidence type="ECO:0000313" key="8">
    <source>
        <dbReference type="Proteomes" id="UP000789390"/>
    </source>
</evidence>
<dbReference type="AlphaFoldDB" id="A0A8J2RYF4"/>
<proteinExistence type="predicted"/>
<comment type="caution">
    <text evidence="7">The sequence shown here is derived from an EMBL/GenBank/DDBJ whole genome shotgun (WGS) entry which is preliminary data.</text>
</comment>
<dbReference type="Pfam" id="PF23562">
    <property type="entry name" value="AMP-binding_C_3"/>
    <property type="match status" value="1"/>
</dbReference>
<dbReference type="Pfam" id="PF00501">
    <property type="entry name" value="AMP-binding"/>
    <property type="match status" value="1"/>
</dbReference>
<keyword evidence="8" id="KW-1185">Reference proteome</keyword>
<dbReference type="SUPFAM" id="SSF56801">
    <property type="entry name" value="Acetyl-CoA synthetase-like"/>
    <property type="match status" value="1"/>
</dbReference>
<sequence length="906" mass="99236">MSRQQLSSMPSLTPSHDQLDAISSADLSLLGQQQQQQPMSSLVEMTPRRKQAYGDVISEMNNRTAFETRRIHHEDPEIHTIVPSGDSKRVILLSSKSRGSDWDLTMVKDEQDSNNGVESEDSGFQLDAADSSSIKIIAPVVSDASSAAAADISGAPVEMTVTTKKSGTTVINITPPCKMEHRLLEHLHSTPLPSIISAEVAKDCPDLSKRRTSSVLEAKDSTKSLGEMRQQPKELNKGPDQLFPADSYTTTAATGAVKLKIDERGMASIPPLSVPTLLQRTVARHMDHPALCVKRDGKWIKWTYKQYLHDVTVCAKAFIRLGLERFHSVCILGFNSPEWIIADLAAIHAGGFAAGIYTTNSAEACLHCALNGQADIIVVEDRKQLEKILSIKDQIPTLKAIVQYTGKPHVEGVITWSQLMHLGNATPDNVYEDRLKKLAVNQCCTLIYTSGTTGPPKGVMLNHDNLTWISHNLATYMSMRDGKETFLSYLPLSHVAAQITDIYVPLSIGGTVYFAQPDVLKGTLAETLREVRPTTFFGVPRVWEKIYEKMQAIGKQTTGIKKTIATWSKSVGMSYNKRRMEGRSSKPFGYSLANALVFKKVREGLGLDRTRVILSGAAPLSKEVAEYFTSLDIPIMEVYGMSESSGPHSINNIMKGFHLNSAGKTAPGCITKIANPDKDGNGEILMGGRHVFMGYLNDPGNTSTIVDADGYLSTGDVGHTDKFGFVYITGRIKEILITAGGENVAPVLIEDNIKAELPIVSHAMVVGDRRKFLSILLTLRTELDPDTQEPLPILTRPTRELCESYGLSLAETVTDVICAAERGMSERDPMAALTGQDAEAVKFVKAIDAAIERANRNAISAAQRVQKWTILPVDFSIPGGELGPTMKMKRGNVAKKYADVIERFYY</sequence>
<organism evidence="7 8">
    <name type="scientific">Daphnia galeata</name>
    <dbReference type="NCBI Taxonomy" id="27404"/>
    <lineage>
        <taxon>Eukaryota</taxon>
        <taxon>Metazoa</taxon>
        <taxon>Ecdysozoa</taxon>
        <taxon>Arthropoda</taxon>
        <taxon>Crustacea</taxon>
        <taxon>Branchiopoda</taxon>
        <taxon>Diplostraca</taxon>
        <taxon>Cladocera</taxon>
        <taxon>Anomopoda</taxon>
        <taxon>Daphniidae</taxon>
        <taxon>Daphnia</taxon>
    </lineage>
</organism>
<keyword evidence="3" id="KW-0443">Lipid metabolism</keyword>
<feature type="compositionally biased region" description="Polar residues" evidence="5">
    <location>
        <begin position="1"/>
        <end position="16"/>
    </location>
</feature>
<gene>
    <name evidence="7" type="ORF">DGAL_LOCUS10901</name>
</gene>
<evidence type="ECO:0000259" key="6">
    <source>
        <dbReference type="Pfam" id="PF00501"/>
    </source>
</evidence>
<dbReference type="GO" id="GO:0005783">
    <property type="term" value="C:endoplasmic reticulum"/>
    <property type="evidence" value="ECO:0007669"/>
    <property type="project" value="TreeGrafter"/>
</dbReference>
<dbReference type="GO" id="GO:0004467">
    <property type="term" value="F:long-chain fatty acid-CoA ligase activity"/>
    <property type="evidence" value="ECO:0007669"/>
    <property type="project" value="UniProtKB-EC"/>
</dbReference>
<dbReference type="OrthoDB" id="3633556at2759"/>
<dbReference type="Gene3D" id="3.40.50.12780">
    <property type="entry name" value="N-terminal domain of ligase-like"/>
    <property type="match status" value="2"/>
</dbReference>
<dbReference type="EMBL" id="CAKKLH010000277">
    <property type="protein sequence ID" value="CAH0107581.1"/>
    <property type="molecule type" value="Genomic_DNA"/>
</dbReference>
<reference evidence="7" key="1">
    <citation type="submission" date="2021-11" db="EMBL/GenBank/DDBJ databases">
        <authorList>
            <person name="Schell T."/>
        </authorList>
    </citation>
    <scope>NUCLEOTIDE SEQUENCE</scope>
    <source>
        <strain evidence="7">M5</strain>
    </source>
</reference>
<evidence type="ECO:0000313" key="7">
    <source>
        <dbReference type="EMBL" id="CAH0107581.1"/>
    </source>
</evidence>
<evidence type="ECO:0000256" key="1">
    <source>
        <dbReference type="ARBA" id="ARBA00022598"/>
    </source>
</evidence>
<name>A0A8J2RYF4_9CRUS</name>
<dbReference type="PANTHER" id="PTHR43272">
    <property type="entry name" value="LONG-CHAIN-FATTY-ACID--COA LIGASE"/>
    <property type="match status" value="1"/>
</dbReference>
<accession>A0A8J2RYF4</accession>
<feature type="domain" description="AMP-dependent synthetase/ligase" evidence="6">
    <location>
        <begin position="278"/>
        <end position="696"/>
    </location>
</feature>
<evidence type="ECO:0000256" key="4">
    <source>
        <dbReference type="ARBA" id="ARBA00026121"/>
    </source>
</evidence>
<dbReference type="InterPro" id="IPR000873">
    <property type="entry name" value="AMP-dep_synth/lig_dom"/>
</dbReference>
<dbReference type="PANTHER" id="PTHR43272:SF32">
    <property type="entry name" value="AMP-DEPENDENT SYNTHETASE_LIGASE DOMAIN-CONTAINING PROTEIN"/>
    <property type="match status" value="1"/>
</dbReference>